<reference evidence="1 2" key="1">
    <citation type="submission" date="2018-06" db="EMBL/GenBank/DDBJ databases">
        <title>Comparative genomics reveals the genomic features of Rhizophagus irregularis, R. cerebriforme, R. diaphanum and Gigaspora rosea, and their symbiotic lifestyle signature.</title>
        <authorList>
            <person name="Morin E."/>
            <person name="San Clemente H."/>
            <person name="Chen E.C.H."/>
            <person name="De La Providencia I."/>
            <person name="Hainaut M."/>
            <person name="Kuo A."/>
            <person name="Kohler A."/>
            <person name="Murat C."/>
            <person name="Tang N."/>
            <person name="Roy S."/>
            <person name="Loubradou J."/>
            <person name="Henrissat B."/>
            <person name="Grigoriev I.V."/>
            <person name="Corradi N."/>
            <person name="Roux C."/>
            <person name="Martin F.M."/>
        </authorList>
    </citation>
    <scope>NUCLEOTIDE SEQUENCE [LARGE SCALE GENOMIC DNA]</scope>
    <source>
        <strain evidence="1 2">DAOM 227022</strain>
    </source>
</reference>
<comment type="caution">
    <text evidence="1">The sequence shown here is derived from an EMBL/GenBank/DDBJ whole genome shotgun (WGS) entry which is preliminary data.</text>
</comment>
<dbReference type="AlphaFoldDB" id="A0A397TLR2"/>
<proteinExistence type="predicted"/>
<name>A0A397TLR2_9GLOM</name>
<keyword evidence="2" id="KW-1185">Reference proteome</keyword>
<dbReference type="Proteomes" id="UP000265703">
    <property type="component" value="Unassembled WGS sequence"/>
</dbReference>
<dbReference type="OrthoDB" id="2308898at2759"/>
<protein>
    <submittedName>
        <fullName evidence="1">Uncharacterized protein</fullName>
    </submittedName>
</protein>
<evidence type="ECO:0000313" key="1">
    <source>
        <dbReference type="EMBL" id="RIA97415.1"/>
    </source>
</evidence>
<organism evidence="1 2">
    <name type="scientific">Glomus cerebriforme</name>
    <dbReference type="NCBI Taxonomy" id="658196"/>
    <lineage>
        <taxon>Eukaryota</taxon>
        <taxon>Fungi</taxon>
        <taxon>Fungi incertae sedis</taxon>
        <taxon>Mucoromycota</taxon>
        <taxon>Glomeromycotina</taxon>
        <taxon>Glomeromycetes</taxon>
        <taxon>Glomerales</taxon>
        <taxon>Glomeraceae</taxon>
        <taxon>Glomus</taxon>
    </lineage>
</organism>
<gene>
    <name evidence="1" type="ORF">C1645_814131</name>
</gene>
<dbReference type="EMBL" id="QKYT01000030">
    <property type="protein sequence ID" value="RIA97415.1"/>
    <property type="molecule type" value="Genomic_DNA"/>
</dbReference>
<accession>A0A397TLR2</accession>
<sequence>MTSFSAKVETAMQEVSAQLDLLIEKLSSFLSEDILYNIKTFTSPQRNIMIAFQSGNNPMLTINGEKTERSDLCVDNGFNILKEFHDDIGNYLKEKFKDLSLEWNVNMNTSSIIYIYIKYYIDCDTIRKYSKKIGDTK</sequence>
<evidence type="ECO:0000313" key="2">
    <source>
        <dbReference type="Proteomes" id="UP000265703"/>
    </source>
</evidence>